<name>A0ABW8KJ10_9GAMM</name>
<keyword evidence="1" id="KW-1133">Transmembrane helix</keyword>
<feature type="transmembrane region" description="Helical" evidence="1">
    <location>
        <begin position="59"/>
        <end position="78"/>
    </location>
</feature>
<dbReference type="PANTHER" id="PTHR35531">
    <property type="entry name" value="INNER MEMBRANE PROTEIN YBCI-RELATED"/>
    <property type="match status" value="1"/>
</dbReference>
<keyword evidence="1" id="KW-0812">Transmembrane</keyword>
<protein>
    <submittedName>
        <fullName evidence="2">Metal-dependent hydrolase</fullName>
    </submittedName>
</protein>
<feature type="transmembrane region" description="Helical" evidence="1">
    <location>
        <begin position="85"/>
        <end position="102"/>
    </location>
</feature>
<accession>A0ABW8KJ10</accession>
<reference evidence="2 3" key="1">
    <citation type="submission" date="2020-10" db="EMBL/GenBank/DDBJ databases">
        <title>Phylogeny of dyella-like bacteria.</title>
        <authorList>
            <person name="Fu J."/>
        </authorList>
    </citation>
    <scope>NUCLEOTIDE SEQUENCE [LARGE SCALE GENOMIC DNA]</scope>
    <source>
        <strain evidence="2 3">DKC-1</strain>
    </source>
</reference>
<feature type="transmembrane region" description="Helical" evidence="1">
    <location>
        <begin position="153"/>
        <end position="170"/>
    </location>
</feature>
<keyword evidence="3" id="KW-1185">Reference proteome</keyword>
<feature type="transmembrane region" description="Helical" evidence="1">
    <location>
        <begin position="27"/>
        <end position="47"/>
    </location>
</feature>
<dbReference type="Pfam" id="PF04307">
    <property type="entry name" value="YdjM"/>
    <property type="match status" value="1"/>
</dbReference>
<keyword evidence="2" id="KW-0378">Hydrolase</keyword>
<evidence type="ECO:0000313" key="2">
    <source>
        <dbReference type="EMBL" id="MFK2931935.1"/>
    </source>
</evidence>
<keyword evidence="1" id="KW-0472">Membrane</keyword>
<dbReference type="RefSeq" id="WP_404541298.1">
    <property type="nucleotide sequence ID" value="NZ_JADIKL010000008.1"/>
</dbReference>
<evidence type="ECO:0000313" key="3">
    <source>
        <dbReference type="Proteomes" id="UP001620397"/>
    </source>
</evidence>
<sequence length="189" mass="20785">MPTIFTHAAIPLLTGAALGQKRISRRLLATAAIAAMLPDADVLGFRFHIPYASAFGHRGAMHSLAFGLVVALLAMLWHRHLHTRAVRAFVCVAIAALSHPLLDMLTDGGQGVALAWPWSTDRWFFPWQPIHVSPIGARFFSARSLPVIGSELLWVWLPVGLLALAIWFWCKRRDDGSTQQPAAPPPSWS</sequence>
<dbReference type="InterPro" id="IPR007404">
    <property type="entry name" value="YdjM-like"/>
</dbReference>
<dbReference type="GO" id="GO:0016787">
    <property type="term" value="F:hydrolase activity"/>
    <property type="evidence" value="ECO:0007669"/>
    <property type="project" value="UniProtKB-KW"/>
</dbReference>
<dbReference type="EMBL" id="JADIKL010000008">
    <property type="protein sequence ID" value="MFK2931935.1"/>
    <property type="molecule type" value="Genomic_DNA"/>
</dbReference>
<proteinExistence type="predicted"/>
<dbReference type="PANTHER" id="PTHR35531:SF1">
    <property type="entry name" value="INNER MEMBRANE PROTEIN YBCI-RELATED"/>
    <property type="match status" value="1"/>
</dbReference>
<evidence type="ECO:0000256" key="1">
    <source>
        <dbReference type="SAM" id="Phobius"/>
    </source>
</evidence>
<comment type="caution">
    <text evidence="2">The sequence shown here is derived from an EMBL/GenBank/DDBJ whole genome shotgun (WGS) entry which is preliminary data.</text>
</comment>
<dbReference type="Proteomes" id="UP001620397">
    <property type="component" value="Unassembled WGS sequence"/>
</dbReference>
<organism evidence="2 3">
    <name type="scientific">Dyella agri</name>
    <dbReference type="NCBI Taxonomy" id="1926869"/>
    <lineage>
        <taxon>Bacteria</taxon>
        <taxon>Pseudomonadati</taxon>
        <taxon>Pseudomonadota</taxon>
        <taxon>Gammaproteobacteria</taxon>
        <taxon>Lysobacterales</taxon>
        <taxon>Rhodanobacteraceae</taxon>
        <taxon>Dyella</taxon>
    </lineage>
</organism>
<gene>
    <name evidence="2" type="ORF">ISP14_14155</name>
</gene>